<feature type="domain" description="Transglycosylase SLT" evidence="2">
    <location>
        <begin position="33"/>
        <end position="138"/>
    </location>
</feature>
<dbReference type="Proteomes" id="UP000028702">
    <property type="component" value="Unassembled WGS sequence"/>
</dbReference>
<name>A0A081BF36_9HYPH</name>
<evidence type="ECO:0000259" key="2">
    <source>
        <dbReference type="Pfam" id="PF01464"/>
    </source>
</evidence>
<dbReference type="AlphaFoldDB" id="A0A081BF36"/>
<dbReference type="PROSITE" id="PS51257">
    <property type="entry name" value="PROKAR_LIPOPROTEIN"/>
    <property type="match status" value="1"/>
</dbReference>
<dbReference type="InterPro" id="IPR023346">
    <property type="entry name" value="Lysozyme-like_dom_sf"/>
</dbReference>
<organism evidence="3 4">
    <name type="scientific">Tepidicaulis marinus</name>
    <dbReference type="NCBI Taxonomy" id="1333998"/>
    <lineage>
        <taxon>Bacteria</taxon>
        <taxon>Pseudomonadati</taxon>
        <taxon>Pseudomonadota</taxon>
        <taxon>Alphaproteobacteria</taxon>
        <taxon>Hyphomicrobiales</taxon>
        <taxon>Parvibaculaceae</taxon>
        <taxon>Tepidicaulis</taxon>
    </lineage>
</organism>
<dbReference type="CDD" id="cd13400">
    <property type="entry name" value="LT_IagB-like"/>
    <property type="match status" value="1"/>
</dbReference>
<evidence type="ECO:0000313" key="3">
    <source>
        <dbReference type="EMBL" id="GAK46654.1"/>
    </source>
</evidence>
<protein>
    <submittedName>
        <fullName evidence="3">Invasion protein</fullName>
    </submittedName>
</protein>
<dbReference type="eggNOG" id="COG0741">
    <property type="taxonomic scope" value="Bacteria"/>
</dbReference>
<keyword evidence="4" id="KW-1185">Reference proteome</keyword>
<accession>A0A081BF36</accession>
<evidence type="ECO:0000256" key="1">
    <source>
        <dbReference type="ARBA" id="ARBA00009387"/>
    </source>
</evidence>
<sequence length="164" mass="18487">MMWGRVKRNLAALLSVWAVMGIGVACADPRLPMCFFEASERYQIAPELLVAIGLAESRLKMSARNGNANGSRDICAMQVNSWWLGKLEEYGITEAHLAHDPCSCVNSGAWILAQEIHRHGPTWRAVGFYNSTRPEIQKRYAARVKTALPEASKLVEEWKTRHYE</sequence>
<reference evidence="3 4" key="1">
    <citation type="submission" date="2014-07" db="EMBL/GenBank/DDBJ databases">
        <title>Tepidicaulis marinum gen. nov., sp. nov., a novel marine bacterium denitrifying nitrate to nitrous oxide strictly under microaerobic conditions.</title>
        <authorList>
            <person name="Takeuchi M."/>
            <person name="Yamagishi T."/>
            <person name="Kamagata Y."/>
            <person name="Oshima K."/>
            <person name="Hattori M."/>
            <person name="Katayama T."/>
            <person name="Hanada S."/>
            <person name="Tamaki H."/>
            <person name="Marumo K."/>
            <person name="Maeda H."/>
            <person name="Nedachi M."/>
            <person name="Iwasaki W."/>
            <person name="Suwa Y."/>
            <person name="Sakata S."/>
        </authorList>
    </citation>
    <scope>NUCLEOTIDE SEQUENCE [LARGE SCALE GENOMIC DNA]</scope>
    <source>
        <strain evidence="3 4">MA2</strain>
    </source>
</reference>
<dbReference type="Pfam" id="PF01464">
    <property type="entry name" value="SLT"/>
    <property type="match status" value="1"/>
</dbReference>
<dbReference type="EMBL" id="BBIO01000023">
    <property type="protein sequence ID" value="GAK46654.1"/>
    <property type="molecule type" value="Genomic_DNA"/>
</dbReference>
<dbReference type="SUPFAM" id="SSF53955">
    <property type="entry name" value="Lysozyme-like"/>
    <property type="match status" value="1"/>
</dbReference>
<dbReference type="STRING" id="1333998.M2A_3153"/>
<evidence type="ECO:0000313" key="4">
    <source>
        <dbReference type="Proteomes" id="UP000028702"/>
    </source>
</evidence>
<gene>
    <name evidence="3" type="ORF">M2A_3153</name>
</gene>
<comment type="similarity">
    <text evidence="1">Belongs to the virb1 family.</text>
</comment>
<dbReference type="InterPro" id="IPR008258">
    <property type="entry name" value="Transglycosylase_SLT_dom_1"/>
</dbReference>
<proteinExistence type="inferred from homology"/>
<comment type="caution">
    <text evidence="3">The sequence shown here is derived from an EMBL/GenBank/DDBJ whole genome shotgun (WGS) entry which is preliminary data.</text>
</comment>
<dbReference type="Gene3D" id="1.10.530.10">
    <property type="match status" value="1"/>
</dbReference>